<gene>
    <name evidence="1" type="ORF">DR864_27795</name>
</gene>
<dbReference type="EMBL" id="CP030850">
    <property type="protein sequence ID" value="AXE21277.1"/>
    <property type="molecule type" value="Genomic_DNA"/>
</dbReference>
<dbReference type="Proteomes" id="UP000251993">
    <property type="component" value="Chromosome"/>
</dbReference>
<reference evidence="1 2" key="1">
    <citation type="submission" date="2018-07" db="EMBL/GenBank/DDBJ databases">
        <title>Genome sequencing of Runella.</title>
        <authorList>
            <person name="Baek M.-G."/>
            <person name="Yi H."/>
        </authorList>
    </citation>
    <scope>NUCLEOTIDE SEQUENCE [LARGE SCALE GENOMIC DNA]</scope>
    <source>
        <strain evidence="1 2">HYN0085</strain>
    </source>
</reference>
<protein>
    <recommendedName>
        <fullName evidence="3">DUF4304 domain-containing protein</fullName>
    </recommendedName>
</protein>
<evidence type="ECO:0000313" key="2">
    <source>
        <dbReference type="Proteomes" id="UP000251993"/>
    </source>
</evidence>
<evidence type="ECO:0000313" key="1">
    <source>
        <dbReference type="EMBL" id="AXE21277.1"/>
    </source>
</evidence>
<proteinExistence type="predicted"/>
<dbReference type="AlphaFoldDB" id="A0A344TRK6"/>
<dbReference type="RefSeq" id="WP_114070038.1">
    <property type="nucleotide sequence ID" value="NZ_CP030850.1"/>
</dbReference>
<keyword evidence="2" id="KW-1185">Reference proteome</keyword>
<sequence length="215" mass="25150">MSLKTTEAKLYYALYDFFEAEGFRLLMDKKQFRKNTPAGFTNIIFSVSEYEKENDAWIEVHIGCRNDQVEQIAQQFLNANLVDFRSDVNTIIISTGKYNDVNYFRYKIQNDEDLTDACESIKEFMQLSGFGFLASITHVGDIDRILNLMPQKSSKYLYNQVHRCFKGVVAAKLNNSPQFDRLIEIYRSYLSKFGNDVERANYDRLIAYLKYYGNN</sequence>
<dbReference type="KEGG" id="run:DR864_27795"/>
<name>A0A344TRK6_9BACT</name>
<accession>A0A344TRK6</accession>
<organism evidence="1 2">
    <name type="scientific">Runella rosea</name>
    <dbReference type="NCBI Taxonomy" id="2259595"/>
    <lineage>
        <taxon>Bacteria</taxon>
        <taxon>Pseudomonadati</taxon>
        <taxon>Bacteroidota</taxon>
        <taxon>Cytophagia</taxon>
        <taxon>Cytophagales</taxon>
        <taxon>Spirosomataceae</taxon>
        <taxon>Runella</taxon>
    </lineage>
</organism>
<evidence type="ECO:0008006" key="3">
    <source>
        <dbReference type="Google" id="ProtNLM"/>
    </source>
</evidence>
<dbReference type="OrthoDB" id="939776at2"/>